<evidence type="ECO:0000313" key="2">
    <source>
        <dbReference type="EMBL" id="KUG14224.1"/>
    </source>
</evidence>
<feature type="region of interest" description="Disordered" evidence="1">
    <location>
        <begin position="267"/>
        <end position="299"/>
    </location>
</feature>
<feature type="region of interest" description="Disordered" evidence="1">
    <location>
        <begin position="89"/>
        <end position="133"/>
    </location>
</feature>
<protein>
    <submittedName>
        <fullName evidence="2">Uncharacterized protein</fullName>
    </submittedName>
</protein>
<gene>
    <name evidence="2" type="ORF">ASZ90_016142</name>
</gene>
<accession>A0A0W8F010</accession>
<reference evidence="2" key="1">
    <citation type="journal article" date="2015" name="Proc. Natl. Acad. Sci. U.S.A.">
        <title>Networks of energetic and metabolic interactions define dynamics in microbial communities.</title>
        <authorList>
            <person name="Embree M."/>
            <person name="Liu J.K."/>
            <person name="Al-Bassam M.M."/>
            <person name="Zengler K."/>
        </authorList>
    </citation>
    <scope>NUCLEOTIDE SEQUENCE</scope>
</reference>
<comment type="caution">
    <text evidence="2">The sequence shown here is derived from an EMBL/GenBank/DDBJ whole genome shotgun (WGS) entry which is preliminary data.</text>
</comment>
<dbReference type="EMBL" id="LNQE01001686">
    <property type="protein sequence ID" value="KUG14224.1"/>
    <property type="molecule type" value="Genomic_DNA"/>
</dbReference>
<name>A0A0W8F010_9ZZZZ</name>
<proteinExistence type="predicted"/>
<organism evidence="2">
    <name type="scientific">hydrocarbon metagenome</name>
    <dbReference type="NCBI Taxonomy" id="938273"/>
    <lineage>
        <taxon>unclassified sequences</taxon>
        <taxon>metagenomes</taxon>
        <taxon>ecological metagenomes</taxon>
    </lineage>
</organism>
<feature type="compositionally biased region" description="Basic and acidic residues" evidence="1">
    <location>
        <begin position="282"/>
        <end position="299"/>
    </location>
</feature>
<dbReference type="AlphaFoldDB" id="A0A0W8F010"/>
<evidence type="ECO:0000256" key="1">
    <source>
        <dbReference type="SAM" id="MobiDB-lite"/>
    </source>
</evidence>
<sequence length="299" mass="32393">MAVNQAQVDHIISSASADDPEVRLLKLQDEVDLLKTSIKRLLIDIRERMNDIDNPFNVSSSGGAHDTSSNVANVLKSTADAVTSAAGALKSTASEQTQTGGQVQGGAETQPGSGPEYASSPPAASPQGQRYSPDQISDEEFLKAVRSRLSGVQGAEAAAPAAQDDKEAGKVRLQKVFRLFAWTTKNVRLYGHDRVDLMLESYSAMGYISAESCALVKDISRLMPNSLGEQHEIQAGAYVTELYELNHILNPGDLSLDRDMIEVLMQQRGSEERGQRPALIERAGEDIPSRDAVRKTDRI</sequence>